<gene>
    <name evidence="1" type="ORF">NM688_g253</name>
</gene>
<protein>
    <submittedName>
        <fullName evidence="1">Uncharacterized protein</fullName>
    </submittedName>
</protein>
<dbReference type="Proteomes" id="UP001148662">
    <property type="component" value="Unassembled WGS sequence"/>
</dbReference>
<proteinExistence type="predicted"/>
<evidence type="ECO:0000313" key="2">
    <source>
        <dbReference type="Proteomes" id="UP001148662"/>
    </source>
</evidence>
<sequence length="291" mass="33212">MTAFKKVRKEPFQFTAVDDATTTQASPRQLEFRSTGLIYEGDTCVYRGVLIGHDSRKIKAVCKLGLRAYPDSDVLQAYHHETQTYRTTLSDMQGHYIPTFYGLYVGTVFRDPALCIILEDCGDPVGSFGNLSDDLSAKAIEILMAIHDRGLRHNDFSPRNIVVDNVEDPRRLVLVDFEHTTPHECERELDIALHQLPPSYDEFNCDELYRAAEVICVWTPSSVLAFGCYVPVGAFAKAEDLLQQVPWWESRYTHEDALLRAQVAIYEYFSAWGYRRDHVLRNTYKALSPAM</sequence>
<comment type="caution">
    <text evidence="1">The sequence shown here is derived from an EMBL/GenBank/DDBJ whole genome shotgun (WGS) entry which is preliminary data.</text>
</comment>
<name>A0ACC1TF01_9APHY</name>
<accession>A0ACC1TF01</accession>
<organism evidence="1 2">
    <name type="scientific">Phlebia brevispora</name>
    <dbReference type="NCBI Taxonomy" id="194682"/>
    <lineage>
        <taxon>Eukaryota</taxon>
        <taxon>Fungi</taxon>
        <taxon>Dikarya</taxon>
        <taxon>Basidiomycota</taxon>
        <taxon>Agaricomycotina</taxon>
        <taxon>Agaricomycetes</taxon>
        <taxon>Polyporales</taxon>
        <taxon>Meruliaceae</taxon>
        <taxon>Phlebia</taxon>
    </lineage>
</organism>
<reference evidence="1" key="1">
    <citation type="submission" date="2022-07" db="EMBL/GenBank/DDBJ databases">
        <title>Genome Sequence of Phlebia brevispora.</title>
        <authorList>
            <person name="Buettner E."/>
        </authorList>
    </citation>
    <scope>NUCLEOTIDE SEQUENCE</scope>
    <source>
        <strain evidence="1">MPL23</strain>
    </source>
</reference>
<evidence type="ECO:0000313" key="1">
    <source>
        <dbReference type="EMBL" id="KAJ3559582.1"/>
    </source>
</evidence>
<keyword evidence="2" id="KW-1185">Reference proteome</keyword>
<dbReference type="EMBL" id="JANHOG010000018">
    <property type="protein sequence ID" value="KAJ3559582.1"/>
    <property type="molecule type" value="Genomic_DNA"/>
</dbReference>